<dbReference type="GO" id="GO:0005737">
    <property type="term" value="C:cytoplasm"/>
    <property type="evidence" value="ECO:0007669"/>
    <property type="project" value="TreeGrafter"/>
</dbReference>
<name>A0A9N9DYE1_9GLOM</name>
<evidence type="ECO:0000313" key="3">
    <source>
        <dbReference type="Proteomes" id="UP000789508"/>
    </source>
</evidence>
<dbReference type="InterPro" id="IPR007122">
    <property type="entry name" value="Villin/Gelsolin"/>
</dbReference>
<dbReference type="Proteomes" id="UP000789508">
    <property type="component" value="Unassembled WGS sequence"/>
</dbReference>
<comment type="caution">
    <text evidence="2">The sequence shown here is derived from an EMBL/GenBank/DDBJ whole genome shotgun (WGS) entry which is preliminary data.</text>
</comment>
<dbReference type="GO" id="GO:0051015">
    <property type="term" value="F:actin filament binding"/>
    <property type="evidence" value="ECO:0007669"/>
    <property type="project" value="InterPro"/>
</dbReference>
<evidence type="ECO:0000259" key="1">
    <source>
        <dbReference type="Pfam" id="PF00626"/>
    </source>
</evidence>
<dbReference type="InterPro" id="IPR029006">
    <property type="entry name" value="ADF-H/Gelsolin-like_dom_sf"/>
</dbReference>
<dbReference type="EMBL" id="CAJVPS010010359">
    <property type="protein sequence ID" value="CAG8657362.1"/>
    <property type="molecule type" value="Genomic_DNA"/>
</dbReference>
<dbReference type="CDD" id="cd11290">
    <property type="entry name" value="gelsolin_S1_like"/>
    <property type="match status" value="1"/>
</dbReference>
<dbReference type="SUPFAM" id="SSF55753">
    <property type="entry name" value="Actin depolymerizing proteins"/>
    <property type="match status" value="3"/>
</dbReference>
<dbReference type="Gene3D" id="3.40.20.10">
    <property type="entry name" value="Severin"/>
    <property type="match status" value="3"/>
</dbReference>
<dbReference type="PANTHER" id="PTHR11977:SF130">
    <property type="entry name" value="SEVERIN"/>
    <property type="match status" value="1"/>
</dbReference>
<reference evidence="2" key="1">
    <citation type="submission" date="2021-06" db="EMBL/GenBank/DDBJ databases">
        <authorList>
            <person name="Kallberg Y."/>
            <person name="Tangrot J."/>
            <person name="Rosling A."/>
        </authorList>
    </citation>
    <scope>NUCLEOTIDE SEQUENCE</scope>
    <source>
        <strain evidence="2">FL130A</strain>
    </source>
</reference>
<sequence length="364" mass="41480">MQKPSKWNIGDTNLANFGSKLEKDAHHAAAEKEQAWTDPSAGDRIIDSGLWVWRIEQFHVKPWPKEKYGKFYAGDSYIVLHSRKNKDNETLSHNIHFWLGLDSSQDEVGTAAYKTVELDDFLDTSPIQHREVQGHESKLFLSYFNHFIVEEGGIASGFKHNEPKSYRPRLLKLKQVGRTVVIREVPKDYRSLNSGDVFVLDTGVTLYQLNGKDSQGTERIKAAEFVRAVESERNGATNIIVVDEGDKEMPKFWEALGSKGEIKPAEADVATEAAHYEKKLYRLSDASGQIKFTQEATGNIRKSHFDTNDVFIYDAGFEVFVWIGKNTTVKEKRYALDYAQKYIKEHDRPEFTPISRVVEGGENE</sequence>
<organism evidence="2 3">
    <name type="scientific">Ambispora leptoticha</name>
    <dbReference type="NCBI Taxonomy" id="144679"/>
    <lineage>
        <taxon>Eukaryota</taxon>
        <taxon>Fungi</taxon>
        <taxon>Fungi incertae sedis</taxon>
        <taxon>Mucoromycota</taxon>
        <taxon>Glomeromycotina</taxon>
        <taxon>Glomeromycetes</taxon>
        <taxon>Archaeosporales</taxon>
        <taxon>Ambisporaceae</taxon>
        <taxon>Ambispora</taxon>
    </lineage>
</organism>
<evidence type="ECO:0000313" key="2">
    <source>
        <dbReference type="EMBL" id="CAG8657362.1"/>
    </source>
</evidence>
<gene>
    <name evidence="2" type="ORF">ALEPTO_LOCUS10213</name>
</gene>
<dbReference type="PANTHER" id="PTHR11977">
    <property type="entry name" value="VILLIN"/>
    <property type="match status" value="1"/>
</dbReference>
<dbReference type="Pfam" id="PF00626">
    <property type="entry name" value="Gelsolin"/>
    <property type="match status" value="3"/>
</dbReference>
<dbReference type="GO" id="GO:0008154">
    <property type="term" value="P:actin polymerization or depolymerization"/>
    <property type="evidence" value="ECO:0007669"/>
    <property type="project" value="TreeGrafter"/>
</dbReference>
<feature type="domain" description="Gelsolin-like" evidence="1">
    <location>
        <begin position="67"/>
        <end position="141"/>
    </location>
</feature>
<feature type="domain" description="Gelsolin-like" evidence="1">
    <location>
        <begin position="296"/>
        <end position="363"/>
    </location>
</feature>
<dbReference type="PRINTS" id="PR00597">
    <property type="entry name" value="GELSOLIN"/>
</dbReference>
<dbReference type="GO" id="GO:0015629">
    <property type="term" value="C:actin cytoskeleton"/>
    <property type="evidence" value="ECO:0007669"/>
    <property type="project" value="TreeGrafter"/>
</dbReference>
<feature type="domain" description="Gelsolin-like" evidence="1">
    <location>
        <begin position="181"/>
        <end position="252"/>
    </location>
</feature>
<dbReference type="OrthoDB" id="6375767at2759"/>
<dbReference type="InterPro" id="IPR007123">
    <property type="entry name" value="Gelsolin-like_dom"/>
</dbReference>
<accession>A0A9N9DYE1</accession>
<feature type="non-terminal residue" evidence="2">
    <location>
        <position position="364"/>
    </location>
</feature>
<keyword evidence="3" id="KW-1185">Reference proteome</keyword>
<dbReference type="SMART" id="SM00262">
    <property type="entry name" value="GEL"/>
    <property type="match status" value="3"/>
</dbReference>
<dbReference type="AlphaFoldDB" id="A0A9N9DYE1"/>
<protein>
    <submittedName>
        <fullName evidence="2">10139_t:CDS:1</fullName>
    </submittedName>
</protein>
<proteinExistence type="predicted"/>
<dbReference type="CDD" id="cd11292">
    <property type="entry name" value="gelsolin_S3_like"/>
    <property type="match status" value="1"/>
</dbReference>